<dbReference type="InterPro" id="IPR002155">
    <property type="entry name" value="Thiolase"/>
</dbReference>
<dbReference type="InterPro" id="IPR020613">
    <property type="entry name" value="Thiolase_CS"/>
</dbReference>
<evidence type="ECO:0000256" key="1">
    <source>
        <dbReference type="ARBA" id="ARBA00010982"/>
    </source>
</evidence>
<dbReference type="PANTHER" id="PTHR43365">
    <property type="entry name" value="BLR7806 PROTEIN"/>
    <property type="match status" value="1"/>
</dbReference>
<feature type="active site" description="Proton acceptor" evidence="4">
    <location>
        <position position="341"/>
    </location>
</feature>
<reference evidence="8 9" key="1">
    <citation type="submission" date="2021-01" db="EMBL/GenBank/DDBJ databases">
        <title>Whole genome shotgun sequence of Planobispora siamensis NBRC 107568.</title>
        <authorList>
            <person name="Komaki H."/>
            <person name="Tamura T."/>
        </authorList>
    </citation>
    <scope>NUCLEOTIDE SEQUENCE [LARGE SCALE GENOMIC DNA]</scope>
    <source>
        <strain evidence="8 9">NBRC 107568</strain>
    </source>
</reference>
<name>A0A8J3WLA7_9ACTN</name>
<keyword evidence="2 5" id="KW-0808">Transferase</keyword>
<dbReference type="PANTHER" id="PTHR43365:SF1">
    <property type="entry name" value="ACETYL-COA C-ACYLTRANSFERASE"/>
    <property type="match status" value="1"/>
</dbReference>
<dbReference type="PROSITE" id="PS00737">
    <property type="entry name" value="THIOLASE_2"/>
    <property type="match status" value="1"/>
</dbReference>
<protein>
    <submittedName>
        <fullName evidence="8">Acetyl-CoA acetyltransferase</fullName>
    </submittedName>
</protein>
<dbReference type="Gene3D" id="3.40.47.10">
    <property type="match status" value="1"/>
</dbReference>
<keyword evidence="9" id="KW-1185">Reference proteome</keyword>
<dbReference type="SUPFAM" id="SSF53901">
    <property type="entry name" value="Thiolase-like"/>
    <property type="match status" value="2"/>
</dbReference>
<dbReference type="InterPro" id="IPR016039">
    <property type="entry name" value="Thiolase-like"/>
</dbReference>
<proteinExistence type="inferred from homology"/>
<evidence type="ECO:0000313" key="8">
    <source>
        <dbReference type="EMBL" id="GIH91636.1"/>
    </source>
</evidence>
<gene>
    <name evidence="8" type="ORF">Psi01_22660</name>
</gene>
<comment type="similarity">
    <text evidence="1 5">Belongs to the thiolase-like superfamily. Thiolase family.</text>
</comment>
<dbReference type="InterPro" id="IPR020616">
    <property type="entry name" value="Thiolase_N"/>
</dbReference>
<feature type="domain" description="Thiolase C-terminal" evidence="7">
    <location>
        <begin position="263"/>
        <end position="383"/>
    </location>
</feature>
<organism evidence="8 9">
    <name type="scientific">Planobispora siamensis</name>
    <dbReference type="NCBI Taxonomy" id="936338"/>
    <lineage>
        <taxon>Bacteria</taxon>
        <taxon>Bacillati</taxon>
        <taxon>Actinomycetota</taxon>
        <taxon>Actinomycetes</taxon>
        <taxon>Streptosporangiales</taxon>
        <taxon>Streptosporangiaceae</taxon>
        <taxon>Planobispora</taxon>
    </lineage>
</organism>
<dbReference type="AlphaFoldDB" id="A0A8J3WLA7"/>
<dbReference type="CDD" id="cd00751">
    <property type="entry name" value="thiolase"/>
    <property type="match status" value="1"/>
</dbReference>
<evidence type="ECO:0000259" key="6">
    <source>
        <dbReference type="Pfam" id="PF00108"/>
    </source>
</evidence>
<dbReference type="RefSeq" id="WP_204063906.1">
    <property type="nucleotide sequence ID" value="NZ_BOOJ01000022.1"/>
</dbReference>
<comment type="caution">
    <text evidence="8">The sequence shown here is derived from an EMBL/GenBank/DDBJ whole genome shotgun (WGS) entry which is preliminary data.</text>
</comment>
<evidence type="ECO:0000256" key="3">
    <source>
        <dbReference type="ARBA" id="ARBA00023315"/>
    </source>
</evidence>
<feature type="domain" description="Thiolase N-terminal" evidence="6">
    <location>
        <begin position="5"/>
        <end position="253"/>
    </location>
</feature>
<dbReference type="Pfam" id="PF02803">
    <property type="entry name" value="Thiolase_C"/>
    <property type="match status" value="1"/>
</dbReference>
<dbReference type="Proteomes" id="UP000619788">
    <property type="component" value="Unassembled WGS sequence"/>
</dbReference>
<evidence type="ECO:0000256" key="5">
    <source>
        <dbReference type="RuleBase" id="RU003557"/>
    </source>
</evidence>
<feature type="active site" description="Proton acceptor" evidence="4">
    <location>
        <position position="371"/>
    </location>
</feature>
<evidence type="ECO:0000256" key="2">
    <source>
        <dbReference type="ARBA" id="ARBA00022679"/>
    </source>
</evidence>
<dbReference type="GO" id="GO:0016747">
    <property type="term" value="F:acyltransferase activity, transferring groups other than amino-acyl groups"/>
    <property type="evidence" value="ECO:0007669"/>
    <property type="project" value="InterPro"/>
</dbReference>
<dbReference type="InterPro" id="IPR020617">
    <property type="entry name" value="Thiolase_C"/>
</dbReference>
<evidence type="ECO:0000256" key="4">
    <source>
        <dbReference type="PIRSR" id="PIRSR000429-1"/>
    </source>
</evidence>
<sequence>MRDAVIVQAVRTPIGKGKPNGALAGTHPVELLAHTLRALVDRSGVDPALVDDVIGGCVSQVGEQAMNTTRYAWLSAGLPDSVPAVTVDRQCGSSQQAVHFAAQGVISGAYDLVVACGVESMSRVPMGSNVLPGSDPFGPGVAARFPEGLIPQGVSAELIAAKWSLTRERMDAFAAGSHAKAAAADFSGEIVPVGGFSTDESVRPGTTTEILAGLKPAFVNPAYAERFPQIDWSVTAGNSSPTNDGAAAVLITTGETAARLGLRPLARLHSFAVTGSDPLLMLTGVIPATEKVLRRAGLTPDDIDLFEVNEAFASVVLAWLQETGADPAKVNVNGGALALGHPLGASGARITTTLVNAMRQRGARYGLQTMCEAGGLANALILENLR</sequence>
<dbReference type="Pfam" id="PF00108">
    <property type="entry name" value="Thiolase_N"/>
    <property type="match status" value="1"/>
</dbReference>
<feature type="active site" description="Acyl-thioester intermediate" evidence="4">
    <location>
        <position position="91"/>
    </location>
</feature>
<accession>A0A8J3WLA7</accession>
<keyword evidence="3 5" id="KW-0012">Acyltransferase</keyword>
<evidence type="ECO:0000259" key="7">
    <source>
        <dbReference type="Pfam" id="PF02803"/>
    </source>
</evidence>
<dbReference type="NCBIfam" id="TIGR01930">
    <property type="entry name" value="AcCoA-C-Actrans"/>
    <property type="match status" value="1"/>
</dbReference>
<evidence type="ECO:0000313" key="9">
    <source>
        <dbReference type="Proteomes" id="UP000619788"/>
    </source>
</evidence>
<dbReference type="PIRSF" id="PIRSF000429">
    <property type="entry name" value="Ac-CoA_Ac_transf"/>
    <property type="match status" value="1"/>
</dbReference>
<dbReference type="EMBL" id="BOOJ01000022">
    <property type="protein sequence ID" value="GIH91636.1"/>
    <property type="molecule type" value="Genomic_DNA"/>
</dbReference>